<evidence type="ECO:0000256" key="3">
    <source>
        <dbReference type="ARBA" id="ARBA00023163"/>
    </source>
</evidence>
<sequence>MAETSARLLTLLSLLQTPREWSGADLAARLGVTTRTIRRDMGRLRDLGYPVHATRGTAGYRLASGAAMPPLLLDDEEAVAVVVGLRTAADGSVRGSEEASLRALAKLEQVLPSRLRQRVNTLHGATVRAGAEPGPTVSPETLVAVAEACRRRERLRFDYTSPRGGSAVRTVEPHSLVSFGRRWYLVAFDVDRDDWRTFRVDRLAPRAFTGPRFAPREPPRGDAAAYVSHQLSSRTWPFRAVVRLHASSEDVAASVWPGMGVLEAVDERSCLFHVGAETPSDLVWMITSVQTDFTLVSGPPELAGAFRAQAARCTAALDG</sequence>
<dbReference type="PROSITE" id="PS52050">
    <property type="entry name" value="WYL"/>
    <property type="match status" value="1"/>
</dbReference>
<dbReference type="PROSITE" id="PS51000">
    <property type="entry name" value="HTH_DEOR_2"/>
    <property type="match status" value="1"/>
</dbReference>
<dbReference type="PANTHER" id="PTHR34580">
    <property type="match status" value="1"/>
</dbReference>
<proteinExistence type="predicted"/>
<dbReference type="Pfam" id="PF08279">
    <property type="entry name" value="HTH_11"/>
    <property type="match status" value="1"/>
</dbReference>
<keyword evidence="3" id="KW-0804">Transcription</keyword>
<dbReference type="PIRSF" id="PIRSF016838">
    <property type="entry name" value="PafC"/>
    <property type="match status" value="1"/>
</dbReference>
<comment type="caution">
    <text evidence="5">The sequence shown here is derived from an EMBL/GenBank/DDBJ whole genome shotgun (WGS) entry which is preliminary data.</text>
</comment>
<keyword evidence="2" id="KW-0238">DNA-binding</keyword>
<dbReference type="InterPro" id="IPR013196">
    <property type="entry name" value="HTH_11"/>
</dbReference>
<dbReference type="PANTHER" id="PTHR34580:SF3">
    <property type="entry name" value="PROTEIN PAFB"/>
    <property type="match status" value="1"/>
</dbReference>
<dbReference type="InterPro" id="IPR036390">
    <property type="entry name" value="WH_DNA-bd_sf"/>
</dbReference>
<dbReference type="Pfam" id="PF25583">
    <property type="entry name" value="WCX"/>
    <property type="match status" value="1"/>
</dbReference>
<evidence type="ECO:0000256" key="1">
    <source>
        <dbReference type="ARBA" id="ARBA00023015"/>
    </source>
</evidence>
<evidence type="ECO:0000259" key="4">
    <source>
        <dbReference type="PROSITE" id="PS51000"/>
    </source>
</evidence>
<keyword evidence="1" id="KW-0805">Transcription regulation</keyword>
<dbReference type="Gene3D" id="1.10.10.10">
    <property type="entry name" value="Winged helix-like DNA-binding domain superfamily/Winged helix DNA-binding domain"/>
    <property type="match status" value="1"/>
</dbReference>
<dbReference type="Proteomes" id="UP001356095">
    <property type="component" value="Unassembled WGS sequence"/>
</dbReference>
<accession>A0ABU7K398</accession>
<keyword evidence="6" id="KW-1185">Reference proteome</keyword>
<dbReference type="InterPro" id="IPR026881">
    <property type="entry name" value="WYL_dom"/>
</dbReference>
<dbReference type="SUPFAM" id="SSF46785">
    <property type="entry name" value="Winged helix' DNA-binding domain"/>
    <property type="match status" value="1"/>
</dbReference>
<dbReference type="InterPro" id="IPR028349">
    <property type="entry name" value="PafC-like"/>
</dbReference>
<dbReference type="RefSeq" id="WP_330090494.1">
    <property type="nucleotide sequence ID" value="NZ_JAUZMY010000004.1"/>
</dbReference>
<evidence type="ECO:0000313" key="5">
    <source>
        <dbReference type="EMBL" id="MEE2036684.1"/>
    </source>
</evidence>
<dbReference type="EMBL" id="JAUZMY010000004">
    <property type="protein sequence ID" value="MEE2036684.1"/>
    <property type="molecule type" value="Genomic_DNA"/>
</dbReference>
<feature type="domain" description="HTH deoR-type" evidence="4">
    <location>
        <begin position="4"/>
        <end position="59"/>
    </location>
</feature>
<dbReference type="InterPro" id="IPR001034">
    <property type="entry name" value="DeoR_HTH"/>
</dbReference>
<evidence type="ECO:0000313" key="6">
    <source>
        <dbReference type="Proteomes" id="UP001356095"/>
    </source>
</evidence>
<name>A0ABU7K398_9ACTN</name>
<dbReference type="InterPro" id="IPR036388">
    <property type="entry name" value="WH-like_DNA-bd_sf"/>
</dbReference>
<protein>
    <submittedName>
        <fullName evidence="5">WYL domain-containing protein</fullName>
    </submittedName>
</protein>
<dbReference type="InterPro" id="IPR051534">
    <property type="entry name" value="CBASS_pafABC_assoc_protein"/>
</dbReference>
<dbReference type="Pfam" id="PF13280">
    <property type="entry name" value="WYL"/>
    <property type="match status" value="1"/>
</dbReference>
<organism evidence="5 6">
    <name type="scientific">Nocardiopsis codii</name>
    <dbReference type="NCBI Taxonomy" id="3065942"/>
    <lineage>
        <taxon>Bacteria</taxon>
        <taxon>Bacillati</taxon>
        <taxon>Actinomycetota</taxon>
        <taxon>Actinomycetes</taxon>
        <taxon>Streptosporangiales</taxon>
        <taxon>Nocardiopsidaceae</taxon>
        <taxon>Nocardiopsis</taxon>
    </lineage>
</organism>
<dbReference type="PROSITE" id="PS00894">
    <property type="entry name" value="HTH_DEOR_1"/>
    <property type="match status" value="1"/>
</dbReference>
<reference evidence="5 6" key="1">
    <citation type="submission" date="2023-08" db="EMBL/GenBank/DDBJ databases">
        <authorList>
            <person name="Girao M."/>
            <person name="Carvalho M.F."/>
        </authorList>
    </citation>
    <scope>NUCLEOTIDE SEQUENCE [LARGE SCALE GENOMIC DNA]</scope>
    <source>
        <strain evidence="5 6">CT-R113</strain>
    </source>
</reference>
<dbReference type="InterPro" id="IPR018356">
    <property type="entry name" value="Tscrpt_reg_HTH_DeoR_CS"/>
</dbReference>
<evidence type="ECO:0000256" key="2">
    <source>
        <dbReference type="ARBA" id="ARBA00023125"/>
    </source>
</evidence>
<gene>
    <name evidence="5" type="ORF">Q8791_05525</name>
</gene>
<dbReference type="InterPro" id="IPR057727">
    <property type="entry name" value="WCX_dom"/>
</dbReference>